<protein>
    <submittedName>
        <fullName evidence="1">Uncharacterized protein</fullName>
    </submittedName>
</protein>
<dbReference type="EMBL" id="MU274904">
    <property type="protein sequence ID" value="KAI0091913.1"/>
    <property type="molecule type" value="Genomic_DNA"/>
</dbReference>
<proteinExistence type="predicted"/>
<name>A0ACB8UCG1_9APHY</name>
<sequence>MDEKLALVGSYVRTIRNSRTPICSLPAELLNSIFALTQEPPAQFMPVSPRLRFDATQAARNKWHASLLAGVCRYWRAVTLTFPTIWTTVDIGDITRAPNANIELAMLSLRRSYAATVDVRIWDQVPDSALPWFSETLASQSIRFKGFHMCNLAHGTKLLDIFSECPAPQLESLTIQTWPHHGENAVATPSLSQLPPLFAGITPHLRRLTLRWYTSWPGNRFSNLTHLCLEHQSSHPSSLRRTSDFFQLLASSPLLEELILNAAGPNDGGLLDSQTPESRIEFSHLRKVIIKACPIPCAARILSHIQISMKAHVQVLRCRTGSASTLLSSVAGCANLANITRLRIDSLISSWNLDDITNLPDIPKCLRLTGSGNASIDVFPGADVHEVASNQYMASLVGMLTSCRIQELWLGKDEVVIREALWQRVFFAMPMLKRLYIGPHLSASNDSYPCLSALHVPDANLGLALPCPNLTELVLLGTTLDGASLAQPQIRRLLQERKHRGFPIQAVKIVTIPDDFLFKISCTLLEEDLADLRQLVDNVEVCEVNASRYPNMEGLNEAQVSGERLF</sequence>
<comment type="caution">
    <text evidence="1">The sequence shown here is derived from an EMBL/GenBank/DDBJ whole genome shotgun (WGS) entry which is preliminary data.</text>
</comment>
<accession>A0ACB8UCG1</accession>
<gene>
    <name evidence="1" type="ORF">BDY19DRAFT_567578</name>
</gene>
<dbReference type="Proteomes" id="UP001055072">
    <property type="component" value="Unassembled WGS sequence"/>
</dbReference>
<keyword evidence="2" id="KW-1185">Reference proteome</keyword>
<evidence type="ECO:0000313" key="1">
    <source>
        <dbReference type="EMBL" id="KAI0091913.1"/>
    </source>
</evidence>
<evidence type="ECO:0000313" key="2">
    <source>
        <dbReference type="Proteomes" id="UP001055072"/>
    </source>
</evidence>
<organism evidence="1 2">
    <name type="scientific">Irpex rosettiformis</name>
    <dbReference type="NCBI Taxonomy" id="378272"/>
    <lineage>
        <taxon>Eukaryota</taxon>
        <taxon>Fungi</taxon>
        <taxon>Dikarya</taxon>
        <taxon>Basidiomycota</taxon>
        <taxon>Agaricomycotina</taxon>
        <taxon>Agaricomycetes</taxon>
        <taxon>Polyporales</taxon>
        <taxon>Irpicaceae</taxon>
        <taxon>Irpex</taxon>
    </lineage>
</organism>
<reference evidence="1" key="1">
    <citation type="journal article" date="2021" name="Environ. Microbiol.">
        <title>Gene family expansions and transcriptome signatures uncover fungal adaptations to wood decay.</title>
        <authorList>
            <person name="Hage H."/>
            <person name="Miyauchi S."/>
            <person name="Viragh M."/>
            <person name="Drula E."/>
            <person name="Min B."/>
            <person name="Chaduli D."/>
            <person name="Navarro D."/>
            <person name="Favel A."/>
            <person name="Norest M."/>
            <person name="Lesage-Meessen L."/>
            <person name="Balint B."/>
            <person name="Merenyi Z."/>
            <person name="de Eugenio L."/>
            <person name="Morin E."/>
            <person name="Martinez A.T."/>
            <person name="Baldrian P."/>
            <person name="Stursova M."/>
            <person name="Martinez M.J."/>
            <person name="Novotny C."/>
            <person name="Magnuson J.K."/>
            <person name="Spatafora J.W."/>
            <person name="Maurice S."/>
            <person name="Pangilinan J."/>
            <person name="Andreopoulos W."/>
            <person name="LaButti K."/>
            <person name="Hundley H."/>
            <person name="Na H."/>
            <person name="Kuo A."/>
            <person name="Barry K."/>
            <person name="Lipzen A."/>
            <person name="Henrissat B."/>
            <person name="Riley R."/>
            <person name="Ahrendt S."/>
            <person name="Nagy L.G."/>
            <person name="Grigoriev I.V."/>
            <person name="Martin F."/>
            <person name="Rosso M.N."/>
        </authorList>
    </citation>
    <scope>NUCLEOTIDE SEQUENCE</scope>
    <source>
        <strain evidence="1">CBS 384.51</strain>
    </source>
</reference>